<gene>
    <name evidence="5" type="ORF">EEJ31_01640</name>
</gene>
<evidence type="ECO:0000256" key="4">
    <source>
        <dbReference type="ARBA" id="ARBA00022729"/>
    </source>
</evidence>
<dbReference type="OrthoDB" id="1650177at2"/>
<proteinExistence type="inferred from homology"/>
<comment type="subcellular location">
    <subcellularLocation>
        <location evidence="1">Cell envelope</location>
    </subcellularLocation>
</comment>
<dbReference type="InterPro" id="IPR006059">
    <property type="entry name" value="SBP"/>
</dbReference>
<evidence type="ECO:0000313" key="5">
    <source>
        <dbReference type="EMBL" id="RNE66939.1"/>
    </source>
</evidence>
<accession>A0A3M8LQ29</accession>
<keyword evidence="6" id="KW-1185">Reference proteome</keyword>
<sequence length="451" mass="47528">MAKRSTVIAITVAAAVVIVGAVGAGVAVLGSRDTGGAAGAKGDTTVTVRVWDEQVASAYEQSFQAFEDKNPDIDVKLTVVPWADYWTKLRTDVAGKSAADIFWVNNSYFADYADNGDLLDIDKTLGSDAKSAWAPSVVKQFTRNGSLWGVPQLSDAGIAVYYNKALLKDAGIDPASLENLTWSPDASADTFVPVLQKLTKDAAGHTADDADFDPASVTQYGYNAGNDLQAIYINYIGSNGGTYQDGDRFTFANPKTVEAFQYLVDLMNTYHVAPSAADTNQNGDFSRDQFIQGKMALFQSGLYNLKNVADGADFDWGVASIPAGPEGRVSVTNGIVAAGNAATEHPEATKKVLEWMGSAEGNEFVGASGAAVPAVTDAQPVYRSYWENQGVDTSKFFDVLKNGTIPAPQGANFGAAFGAYGPILEDVFAGRVPVAEGLQKAQDAANAALDG</sequence>
<dbReference type="Pfam" id="PF01547">
    <property type="entry name" value="SBP_bac_1"/>
    <property type="match status" value="1"/>
</dbReference>
<dbReference type="PANTHER" id="PTHR43649">
    <property type="entry name" value="ARABINOSE-BINDING PROTEIN-RELATED"/>
    <property type="match status" value="1"/>
</dbReference>
<organism evidence="5 6">
    <name type="scientific">Cryobacterium tepidiphilum</name>
    <dbReference type="NCBI Taxonomy" id="2486026"/>
    <lineage>
        <taxon>Bacteria</taxon>
        <taxon>Bacillati</taxon>
        <taxon>Actinomycetota</taxon>
        <taxon>Actinomycetes</taxon>
        <taxon>Micrococcales</taxon>
        <taxon>Microbacteriaceae</taxon>
        <taxon>Cryobacterium</taxon>
    </lineage>
</organism>
<dbReference type="AlphaFoldDB" id="A0A3M8LQ29"/>
<name>A0A3M8LQ29_9MICO</name>
<comment type="caution">
    <text evidence="5">The sequence shown here is derived from an EMBL/GenBank/DDBJ whole genome shotgun (WGS) entry which is preliminary data.</text>
</comment>
<protein>
    <submittedName>
        <fullName evidence="5">Sugar ABC transporter substrate-binding protein</fullName>
    </submittedName>
</protein>
<evidence type="ECO:0000313" key="6">
    <source>
        <dbReference type="Proteomes" id="UP000279859"/>
    </source>
</evidence>
<dbReference type="EMBL" id="RDSR01000002">
    <property type="protein sequence ID" value="RNE66939.1"/>
    <property type="molecule type" value="Genomic_DNA"/>
</dbReference>
<dbReference type="InterPro" id="IPR050490">
    <property type="entry name" value="Bact_solute-bd_prot1"/>
</dbReference>
<dbReference type="RefSeq" id="WP_123044553.1">
    <property type="nucleotide sequence ID" value="NZ_RDSR01000002.1"/>
</dbReference>
<evidence type="ECO:0000256" key="2">
    <source>
        <dbReference type="ARBA" id="ARBA00008520"/>
    </source>
</evidence>
<dbReference type="GO" id="GO:0030313">
    <property type="term" value="C:cell envelope"/>
    <property type="evidence" value="ECO:0007669"/>
    <property type="project" value="UniProtKB-SubCell"/>
</dbReference>
<evidence type="ECO:0000256" key="3">
    <source>
        <dbReference type="ARBA" id="ARBA00022448"/>
    </source>
</evidence>
<dbReference type="PANTHER" id="PTHR43649:SF31">
    <property type="entry name" value="SN-GLYCEROL-3-PHOSPHATE-BINDING PERIPLASMIC PROTEIN UGPB"/>
    <property type="match status" value="1"/>
</dbReference>
<keyword evidence="3" id="KW-0813">Transport</keyword>
<dbReference type="SUPFAM" id="SSF53850">
    <property type="entry name" value="Periplasmic binding protein-like II"/>
    <property type="match status" value="1"/>
</dbReference>
<keyword evidence="4" id="KW-0732">Signal</keyword>
<comment type="similarity">
    <text evidence="2">Belongs to the bacterial solute-binding protein 1 family.</text>
</comment>
<evidence type="ECO:0000256" key="1">
    <source>
        <dbReference type="ARBA" id="ARBA00004196"/>
    </source>
</evidence>
<dbReference type="Gene3D" id="3.40.190.10">
    <property type="entry name" value="Periplasmic binding protein-like II"/>
    <property type="match status" value="1"/>
</dbReference>
<dbReference type="Proteomes" id="UP000279859">
    <property type="component" value="Unassembled WGS sequence"/>
</dbReference>
<reference evidence="5 6" key="1">
    <citation type="submission" date="2018-11" db="EMBL/GenBank/DDBJ databases">
        <title>Cryobacterium sp. nov., isolated from rhizosphere soil of lettuce.</title>
        <authorList>
            <person name="Wang Y."/>
        </authorList>
    </citation>
    <scope>NUCLEOTIDE SEQUENCE [LARGE SCALE GENOMIC DNA]</scope>
    <source>
        <strain evidence="5 6">NEAU-85</strain>
    </source>
</reference>
<dbReference type="CDD" id="cd13585">
    <property type="entry name" value="PBP2_TMBP_like"/>
    <property type="match status" value="1"/>
</dbReference>